<dbReference type="Gene3D" id="3.40.50.720">
    <property type="entry name" value="NAD(P)-binding Rossmann-like Domain"/>
    <property type="match status" value="1"/>
</dbReference>
<dbReference type="GO" id="GO:0008270">
    <property type="term" value="F:zinc ion binding"/>
    <property type="evidence" value="ECO:0007669"/>
    <property type="project" value="InterPro"/>
</dbReference>
<keyword evidence="9" id="KW-1185">Reference proteome</keyword>
<dbReference type="InterPro" id="IPR002328">
    <property type="entry name" value="ADH_Zn_CS"/>
</dbReference>
<dbReference type="Proteomes" id="UP000297245">
    <property type="component" value="Unassembled WGS sequence"/>
</dbReference>
<comment type="similarity">
    <text evidence="2 6">Belongs to the zinc-containing alcohol dehydrogenase family.</text>
</comment>
<dbReference type="InterPro" id="IPR013154">
    <property type="entry name" value="ADH-like_N"/>
</dbReference>
<dbReference type="Gene3D" id="3.90.180.10">
    <property type="entry name" value="Medium-chain alcohol dehydrogenases, catalytic domain"/>
    <property type="match status" value="1"/>
</dbReference>
<comment type="cofactor">
    <cofactor evidence="1 6">
        <name>Zn(2+)</name>
        <dbReference type="ChEBI" id="CHEBI:29105"/>
    </cofactor>
</comment>
<keyword evidence="3 6" id="KW-0479">Metal-binding</keyword>
<evidence type="ECO:0000256" key="2">
    <source>
        <dbReference type="ARBA" id="ARBA00008072"/>
    </source>
</evidence>
<dbReference type="PANTHER" id="PTHR42813:SF4">
    <property type="entry name" value="NADP-DEPENDENT ISOPROPANOL DEHYDROGENASE"/>
    <property type="match status" value="1"/>
</dbReference>
<evidence type="ECO:0000256" key="3">
    <source>
        <dbReference type="ARBA" id="ARBA00022723"/>
    </source>
</evidence>
<evidence type="ECO:0000256" key="4">
    <source>
        <dbReference type="ARBA" id="ARBA00022833"/>
    </source>
</evidence>
<dbReference type="SUPFAM" id="SSF51735">
    <property type="entry name" value="NAD(P)-binding Rossmann-fold domains"/>
    <property type="match status" value="1"/>
</dbReference>
<dbReference type="SMART" id="SM00829">
    <property type="entry name" value="PKS_ER"/>
    <property type="match status" value="1"/>
</dbReference>
<dbReference type="EMBL" id="ML179057">
    <property type="protein sequence ID" value="THV04331.1"/>
    <property type="molecule type" value="Genomic_DNA"/>
</dbReference>
<dbReference type="InterPro" id="IPR013149">
    <property type="entry name" value="ADH-like_C"/>
</dbReference>
<evidence type="ECO:0000256" key="5">
    <source>
        <dbReference type="ARBA" id="ARBA00023002"/>
    </source>
</evidence>
<dbReference type="AlphaFoldDB" id="A0A4S8MNL8"/>
<evidence type="ECO:0000313" key="8">
    <source>
        <dbReference type="EMBL" id="THV04331.1"/>
    </source>
</evidence>
<dbReference type="CDD" id="cd08286">
    <property type="entry name" value="FDH_like_ADH2"/>
    <property type="match status" value="1"/>
</dbReference>
<evidence type="ECO:0000259" key="7">
    <source>
        <dbReference type="SMART" id="SM00829"/>
    </source>
</evidence>
<organism evidence="8 9">
    <name type="scientific">Dendrothele bispora (strain CBS 962.96)</name>
    <dbReference type="NCBI Taxonomy" id="1314807"/>
    <lineage>
        <taxon>Eukaryota</taxon>
        <taxon>Fungi</taxon>
        <taxon>Dikarya</taxon>
        <taxon>Basidiomycota</taxon>
        <taxon>Agaricomycotina</taxon>
        <taxon>Agaricomycetes</taxon>
        <taxon>Agaricomycetidae</taxon>
        <taxon>Agaricales</taxon>
        <taxon>Agaricales incertae sedis</taxon>
        <taxon>Dendrothele</taxon>
    </lineage>
</organism>
<dbReference type="GO" id="GO:0016491">
    <property type="term" value="F:oxidoreductase activity"/>
    <property type="evidence" value="ECO:0007669"/>
    <property type="project" value="UniProtKB-KW"/>
</dbReference>
<dbReference type="OrthoDB" id="256333at2759"/>
<dbReference type="PANTHER" id="PTHR42813">
    <property type="entry name" value="ZINC-TYPE ALCOHOL DEHYDROGENASE-LIKE"/>
    <property type="match status" value="1"/>
</dbReference>
<dbReference type="InterPro" id="IPR036291">
    <property type="entry name" value="NAD(P)-bd_dom_sf"/>
</dbReference>
<dbReference type="SUPFAM" id="SSF50129">
    <property type="entry name" value="GroES-like"/>
    <property type="match status" value="1"/>
</dbReference>
<proteinExistence type="inferred from homology"/>
<accession>A0A4S8MNL8</accession>
<keyword evidence="4 6" id="KW-0862">Zinc</keyword>
<dbReference type="PROSITE" id="PS00059">
    <property type="entry name" value="ADH_ZINC"/>
    <property type="match status" value="1"/>
</dbReference>
<feature type="domain" description="Enoyl reductase (ER)" evidence="7">
    <location>
        <begin position="11"/>
        <end position="346"/>
    </location>
</feature>
<dbReference type="InterPro" id="IPR020843">
    <property type="entry name" value="ER"/>
</dbReference>
<evidence type="ECO:0000313" key="9">
    <source>
        <dbReference type="Proteomes" id="UP000297245"/>
    </source>
</evidence>
<reference evidence="8 9" key="1">
    <citation type="journal article" date="2019" name="Nat. Ecol. Evol.">
        <title>Megaphylogeny resolves global patterns of mushroom evolution.</title>
        <authorList>
            <person name="Varga T."/>
            <person name="Krizsan K."/>
            <person name="Foldi C."/>
            <person name="Dima B."/>
            <person name="Sanchez-Garcia M."/>
            <person name="Sanchez-Ramirez S."/>
            <person name="Szollosi G.J."/>
            <person name="Szarkandi J.G."/>
            <person name="Papp V."/>
            <person name="Albert L."/>
            <person name="Andreopoulos W."/>
            <person name="Angelini C."/>
            <person name="Antonin V."/>
            <person name="Barry K.W."/>
            <person name="Bougher N.L."/>
            <person name="Buchanan P."/>
            <person name="Buyck B."/>
            <person name="Bense V."/>
            <person name="Catcheside P."/>
            <person name="Chovatia M."/>
            <person name="Cooper J."/>
            <person name="Damon W."/>
            <person name="Desjardin D."/>
            <person name="Finy P."/>
            <person name="Geml J."/>
            <person name="Haridas S."/>
            <person name="Hughes K."/>
            <person name="Justo A."/>
            <person name="Karasinski D."/>
            <person name="Kautmanova I."/>
            <person name="Kiss B."/>
            <person name="Kocsube S."/>
            <person name="Kotiranta H."/>
            <person name="LaButti K.M."/>
            <person name="Lechner B.E."/>
            <person name="Liimatainen K."/>
            <person name="Lipzen A."/>
            <person name="Lukacs Z."/>
            <person name="Mihaltcheva S."/>
            <person name="Morgado L.N."/>
            <person name="Niskanen T."/>
            <person name="Noordeloos M.E."/>
            <person name="Ohm R.A."/>
            <person name="Ortiz-Santana B."/>
            <person name="Ovrebo C."/>
            <person name="Racz N."/>
            <person name="Riley R."/>
            <person name="Savchenko A."/>
            <person name="Shiryaev A."/>
            <person name="Soop K."/>
            <person name="Spirin V."/>
            <person name="Szebenyi C."/>
            <person name="Tomsovsky M."/>
            <person name="Tulloss R.E."/>
            <person name="Uehling J."/>
            <person name="Grigoriev I.V."/>
            <person name="Vagvolgyi C."/>
            <person name="Papp T."/>
            <person name="Martin F.M."/>
            <person name="Miettinen O."/>
            <person name="Hibbett D.S."/>
            <person name="Nagy L.G."/>
        </authorList>
    </citation>
    <scope>NUCLEOTIDE SEQUENCE [LARGE SCALE GENOMIC DNA]</scope>
    <source>
        <strain evidence="8 9">CBS 962.96</strain>
    </source>
</reference>
<sequence>MSMMNALVYRGPGQVVVEQRPKPTIQLPTDAIVRLQKTTICGTDLHILKGDVPTCPNGRILGHEGVGVVESVGSSVASFKPGDEVIIACITSCATCEFCRRGMPSHCKEGGWTLGHTIDGTQAEYVRIPHAESSLHSANVKGVNKEALVMISDALPTGFECGTLNGNIQPGSTVAVIGGGPVGLSALLTAQFYSPSTLIMIDLDENRLATAKSLGATHSIKSGPDTVKAVMEITGGRGVDTVMEAVGIPKTFELCQDIVAVGGTIANLGVHGTKADIHLEKLWSMNLTIRTRLVDAVTIPRLIKIVEAGRIDPQVLITHPFKFSDISQAYSTFGAAAQNNVLKVVINFD</sequence>
<dbReference type="InterPro" id="IPR011032">
    <property type="entry name" value="GroES-like_sf"/>
</dbReference>
<protein>
    <submittedName>
        <fullName evidence="8">L-iditol 2-dehydrogenase</fullName>
    </submittedName>
</protein>
<dbReference type="Pfam" id="PF00107">
    <property type="entry name" value="ADH_zinc_N"/>
    <property type="match status" value="1"/>
</dbReference>
<name>A0A4S8MNL8_DENBC</name>
<evidence type="ECO:0000256" key="1">
    <source>
        <dbReference type="ARBA" id="ARBA00001947"/>
    </source>
</evidence>
<keyword evidence="5" id="KW-0560">Oxidoreductase</keyword>
<gene>
    <name evidence="8" type="ORF">K435DRAFT_714659</name>
</gene>
<evidence type="ECO:0000256" key="6">
    <source>
        <dbReference type="RuleBase" id="RU361277"/>
    </source>
</evidence>
<dbReference type="Pfam" id="PF08240">
    <property type="entry name" value="ADH_N"/>
    <property type="match status" value="1"/>
</dbReference>